<feature type="transmembrane region" description="Helical" evidence="9">
    <location>
        <begin position="6"/>
        <end position="27"/>
    </location>
</feature>
<keyword evidence="11" id="KW-1185">Reference proteome</keyword>
<dbReference type="Gene3D" id="1.10.3470.10">
    <property type="entry name" value="ABC transporter involved in vitamin B12 uptake, BtuC"/>
    <property type="match status" value="1"/>
</dbReference>
<feature type="transmembrane region" description="Helical" evidence="9">
    <location>
        <begin position="91"/>
        <end position="119"/>
    </location>
</feature>
<dbReference type="STRING" id="1798228.SAMN05216574_104237"/>
<proteinExistence type="inferred from homology"/>
<feature type="transmembrane region" description="Helical" evidence="9">
    <location>
        <begin position="139"/>
        <end position="157"/>
    </location>
</feature>
<sequence length="289" mass="30472">MDTLIIGLIEAAPLVLAAIGFTLIYYLNGFINVAYAETVTSGAYFAILFNSILGLNFYAAIVPAALLAGALSALTYVAVFRPALRRGVGKIEMIVLSVGLSFLMRHAVRLFFGVDLYLFDITDPSYLSVFGTGVTSAQIWAMVLAVLIAVGAYLLTYKTTYGQQIRGLASNADLAATSGIDPTKTSVLVWFVSGVAGGLAGIFIGVFSFVDYTLGWNLILIIIMVTIIGGIGSVRGALVAGAATGIATAVLTNLSDPLYAQVFLLLLFIAVLRFRAAAARSVKTLMARS</sequence>
<feature type="transmembrane region" description="Helical" evidence="9">
    <location>
        <begin position="214"/>
        <end position="231"/>
    </location>
</feature>
<evidence type="ECO:0000256" key="8">
    <source>
        <dbReference type="ARBA" id="ARBA00037998"/>
    </source>
</evidence>
<evidence type="ECO:0000256" key="2">
    <source>
        <dbReference type="ARBA" id="ARBA00022448"/>
    </source>
</evidence>
<feature type="transmembrane region" description="Helical" evidence="9">
    <location>
        <begin position="187"/>
        <end position="208"/>
    </location>
</feature>
<organism evidence="10 11">
    <name type="scientific">Blastococcus tunisiensis</name>
    <dbReference type="NCBI Taxonomy" id="1798228"/>
    <lineage>
        <taxon>Bacteria</taxon>
        <taxon>Bacillati</taxon>
        <taxon>Actinomycetota</taxon>
        <taxon>Actinomycetes</taxon>
        <taxon>Geodermatophilales</taxon>
        <taxon>Geodermatophilaceae</taxon>
        <taxon>Blastococcus</taxon>
    </lineage>
</organism>
<keyword evidence="4 9" id="KW-0812">Transmembrane</keyword>
<dbReference type="InterPro" id="IPR052157">
    <property type="entry name" value="BCAA_transport_permease"/>
</dbReference>
<dbReference type="GO" id="GO:0006865">
    <property type="term" value="P:amino acid transport"/>
    <property type="evidence" value="ECO:0007669"/>
    <property type="project" value="UniProtKB-KW"/>
</dbReference>
<feature type="transmembrane region" description="Helical" evidence="9">
    <location>
        <begin position="258"/>
        <end position="278"/>
    </location>
</feature>
<dbReference type="InterPro" id="IPR001851">
    <property type="entry name" value="ABC_transp_permease"/>
</dbReference>
<evidence type="ECO:0000256" key="1">
    <source>
        <dbReference type="ARBA" id="ARBA00004651"/>
    </source>
</evidence>
<feature type="transmembrane region" description="Helical" evidence="9">
    <location>
        <begin position="58"/>
        <end position="79"/>
    </location>
</feature>
<dbReference type="CDD" id="cd06582">
    <property type="entry name" value="TM_PBP1_LivH_like"/>
    <property type="match status" value="1"/>
</dbReference>
<dbReference type="InterPro" id="IPR037294">
    <property type="entry name" value="ABC_BtuC-like"/>
</dbReference>
<evidence type="ECO:0000256" key="3">
    <source>
        <dbReference type="ARBA" id="ARBA00022475"/>
    </source>
</evidence>
<evidence type="ECO:0000313" key="10">
    <source>
        <dbReference type="EMBL" id="SFE58394.1"/>
    </source>
</evidence>
<dbReference type="Proteomes" id="UP000198589">
    <property type="component" value="Unassembled WGS sequence"/>
</dbReference>
<gene>
    <name evidence="10" type="ORF">SAMN05216574_104237</name>
</gene>
<dbReference type="AlphaFoldDB" id="A0A1I2BQJ0"/>
<reference evidence="11" key="1">
    <citation type="submission" date="2016-10" db="EMBL/GenBank/DDBJ databases">
        <authorList>
            <person name="Varghese N."/>
            <person name="Submissions S."/>
        </authorList>
    </citation>
    <scope>NUCLEOTIDE SEQUENCE [LARGE SCALE GENOMIC DNA]</scope>
    <source>
        <strain evidence="11">DSM 46838</strain>
    </source>
</reference>
<keyword evidence="2" id="KW-0813">Transport</keyword>
<keyword evidence="3" id="KW-1003">Cell membrane</keyword>
<evidence type="ECO:0000256" key="4">
    <source>
        <dbReference type="ARBA" id="ARBA00022692"/>
    </source>
</evidence>
<keyword evidence="6 9" id="KW-1133">Transmembrane helix</keyword>
<dbReference type="GO" id="GO:0005886">
    <property type="term" value="C:plasma membrane"/>
    <property type="evidence" value="ECO:0007669"/>
    <property type="project" value="UniProtKB-SubCell"/>
</dbReference>
<dbReference type="GO" id="GO:0022857">
    <property type="term" value="F:transmembrane transporter activity"/>
    <property type="evidence" value="ECO:0007669"/>
    <property type="project" value="InterPro"/>
</dbReference>
<comment type="subcellular location">
    <subcellularLocation>
        <location evidence="1">Cell membrane</location>
        <topology evidence="1">Multi-pass membrane protein</topology>
    </subcellularLocation>
</comment>
<dbReference type="EMBL" id="FOND01000004">
    <property type="protein sequence ID" value="SFE58394.1"/>
    <property type="molecule type" value="Genomic_DNA"/>
</dbReference>
<evidence type="ECO:0000256" key="9">
    <source>
        <dbReference type="SAM" id="Phobius"/>
    </source>
</evidence>
<dbReference type="PANTHER" id="PTHR11795">
    <property type="entry name" value="BRANCHED-CHAIN AMINO ACID TRANSPORT SYSTEM PERMEASE PROTEIN LIVH"/>
    <property type="match status" value="1"/>
</dbReference>
<evidence type="ECO:0000256" key="6">
    <source>
        <dbReference type="ARBA" id="ARBA00022989"/>
    </source>
</evidence>
<dbReference type="PANTHER" id="PTHR11795:SF449">
    <property type="entry name" value="BRANCHED-CHAIN AMINO ACID TRANSPORT PERMEASE PROTEIN LIVH-RELATED"/>
    <property type="match status" value="1"/>
</dbReference>
<dbReference type="RefSeq" id="WP_175527148.1">
    <property type="nucleotide sequence ID" value="NZ_FOND01000004.1"/>
</dbReference>
<protein>
    <submittedName>
        <fullName evidence="10">Branched-chain amino acid ABC-type transport system, permease component</fullName>
    </submittedName>
</protein>
<feature type="transmembrane region" description="Helical" evidence="9">
    <location>
        <begin position="34"/>
        <end position="52"/>
    </location>
</feature>
<accession>A0A1I2BQJ0</accession>
<dbReference type="Pfam" id="PF02653">
    <property type="entry name" value="BPD_transp_2"/>
    <property type="match status" value="1"/>
</dbReference>
<comment type="similarity">
    <text evidence="8">Belongs to the binding-protein-dependent transport system permease family. LivHM subfamily.</text>
</comment>
<evidence type="ECO:0000256" key="5">
    <source>
        <dbReference type="ARBA" id="ARBA00022970"/>
    </source>
</evidence>
<name>A0A1I2BQJ0_9ACTN</name>
<keyword evidence="5" id="KW-0029">Amino-acid transport</keyword>
<evidence type="ECO:0000313" key="11">
    <source>
        <dbReference type="Proteomes" id="UP000198589"/>
    </source>
</evidence>
<keyword evidence="7 9" id="KW-0472">Membrane</keyword>
<feature type="transmembrane region" description="Helical" evidence="9">
    <location>
        <begin position="236"/>
        <end position="252"/>
    </location>
</feature>
<evidence type="ECO:0000256" key="7">
    <source>
        <dbReference type="ARBA" id="ARBA00023136"/>
    </source>
</evidence>